<keyword evidence="1" id="KW-0753">Steroid metabolism</keyword>
<comment type="similarity">
    <text evidence="1">Belongs to the ERG4/ERG24 family.</text>
</comment>
<keyword evidence="1" id="KW-0756">Sterol biosynthesis</keyword>
<sequence length="248" mass="27704">MPEQDPLAVQRGDYGRNISSNLLFTIGRALTGPAQYLLIASHPLSRFGVPPPPNGAPSITLFGHTFPRLPFLTALMPGVLSAKHLLWANFMMRERMTLKFATFAILSDFIYEAVSSTIFTTASVNPMWSERYFYVGFTIFIASAAVELVAELQRIAFKAKKENEGKVCTTGFWAITRHINYTANALFGFGYGLATGGPLYSLATAGMYISNFTLNAMPSIEKYCKEKYGEQWAKYERDVPWQLFPGIY</sequence>
<keyword evidence="1" id="KW-0443">Lipid metabolism</keyword>
<feature type="transmembrane region" description="Helical" evidence="1">
    <location>
        <begin position="100"/>
        <end position="120"/>
    </location>
</feature>
<dbReference type="Proteomes" id="UP001172673">
    <property type="component" value="Unassembled WGS sequence"/>
</dbReference>
<evidence type="ECO:0000313" key="3">
    <source>
        <dbReference type="Proteomes" id="UP001172673"/>
    </source>
</evidence>
<comment type="caution">
    <text evidence="1">Lacks conserved residue(s) required for the propagation of feature annotation.</text>
</comment>
<keyword evidence="3" id="KW-1185">Reference proteome</keyword>
<name>A0AA39CDE8_9EURO</name>
<proteinExistence type="inferred from homology"/>
<dbReference type="Gene3D" id="1.20.120.1630">
    <property type="match status" value="1"/>
</dbReference>
<organism evidence="2 3">
    <name type="scientific">Cladophialophora chaetospira</name>
    <dbReference type="NCBI Taxonomy" id="386627"/>
    <lineage>
        <taxon>Eukaryota</taxon>
        <taxon>Fungi</taxon>
        <taxon>Dikarya</taxon>
        <taxon>Ascomycota</taxon>
        <taxon>Pezizomycotina</taxon>
        <taxon>Eurotiomycetes</taxon>
        <taxon>Chaetothyriomycetidae</taxon>
        <taxon>Chaetothyriales</taxon>
        <taxon>Herpotrichiellaceae</taxon>
        <taxon>Cladophialophora</taxon>
    </lineage>
</organism>
<dbReference type="AlphaFoldDB" id="A0AA39CDE8"/>
<keyword evidence="1" id="KW-0812">Transmembrane</keyword>
<keyword evidence="1" id="KW-0560">Oxidoreductase</keyword>
<dbReference type="GO" id="GO:0050613">
    <property type="term" value="F:Delta14-sterol reductase activity"/>
    <property type="evidence" value="ECO:0007669"/>
    <property type="project" value="TreeGrafter"/>
</dbReference>
<dbReference type="EMBL" id="JAPDRK010000019">
    <property type="protein sequence ID" value="KAJ9604174.1"/>
    <property type="molecule type" value="Genomic_DNA"/>
</dbReference>
<keyword evidence="1" id="KW-0752">Steroid biosynthesis</keyword>
<evidence type="ECO:0000313" key="2">
    <source>
        <dbReference type="EMBL" id="KAJ9604174.1"/>
    </source>
</evidence>
<keyword evidence="1" id="KW-0444">Lipid biosynthesis</keyword>
<dbReference type="GO" id="GO:0006696">
    <property type="term" value="P:ergosterol biosynthetic process"/>
    <property type="evidence" value="ECO:0007669"/>
    <property type="project" value="TreeGrafter"/>
</dbReference>
<keyword evidence="1" id="KW-1133">Transmembrane helix</keyword>
<keyword evidence="1" id="KW-1207">Sterol metabolism</keyword>
<feature type="transmembrane region" description="Helical" evidence="1">
    <location>
        <begin position="132"/>
        <end position="150"/>
    </location>
</feature>
<dbReference type="GO" id="GO:0005789">
    <property type="term" value="C:endoplasmic reticulum membrane"/>
    <property type="evidence" value="ECO:0007669"/>
    <property type="project" value="TreeGrafter"/>
</dbReference>
<reference evidence="2" key="1">
    <citation type="submission" date="2022-10" db="EMBL/GenBank/DDBJ databases">
        <title>Culturing micro-colonial fungi from biological soil crusts in the Mojave desert and describing Neophaeococcomyces mojavensis, and introducing the new genera and species Taxawa tesnikishii.</title>
        <authorList>
            <person name="Kurbessoian T."/>
            <person name="Stajich J.E."/>
        </authorList>
    </citation>
    <scope>NUCLEOTIDE SEQUENCE</scope>
    <source>
        <strain evidence="2">TK_41</strain>
    </source>
</reference>
<protein>
    <recommendedName>
        <fullName evidence="1">Delta(14)-sterol reductase</fullName>
    </recommendedName>
    <alternativeName>
        <fullName evidence="1">C-14 sterol reductase</fullName>
    </alternativeName>
    <alternativeName>
        <fullName evidence="1">Sterol C14-reductase</fullName>
    </alternativeName>
</protein>
<evidence type="ECO:0000256" key="1">
    <source>
        <dbReference type="RuleBase" id="RU369120"/>
    </source>
</evidence>
<gene>
    <name evidence="2" type="ORF">H2200_011008</name>
</gene>
<comment type="caution">
    <text evidence="2">The sequence shown here is derived from an EMBL/GenBank/DDBJ whole genome shotgun (WGS) entry which is preliminary data.</text>
</comment>
<dbReference type="PANTHER" id="PTHR21257:SF52">
    <property type="entry name" value="DELTA(14)-STEROL REDUCTASE TM7SF2"/>
    <property type="match status" value="1"/>
</dbReference>
<accession>A0AA39CDE8</accession>
<feature type="transmembrane region" description="Helical" evidence="1">
    <location>
        <begin position="69"/>
        <end position="88"/>
    </location>
</feature>
<keyword evidence="1" id="KW-0472">Membrane</keyword>
<dbReference type="InterPro" id="IPR010721">
    <property type="entry name" value="UstE-like"/>
</dbReference>
<dbReference type="Pfam" id="PF06966">
    <property type="entry name" value="DUF1295"/>
    <property type="match status" value="1"/>
</dbReference>
<dbReference type="PANTHER" id="PTHR21257">
    <property type="entry name" value="DELTA(14)-STEROL REDUCTASE"/>
    <property type="match status" value="1"/>
</dbReference>